<dbReference type="AlphaFoldDB" id="A0AA38WBQ7"/>
<comment type="caution">
    <text evidence="1">The sequence shown here is derived from an EMBL/GenBank/DDBJ whole genome shotgun (WGS) entry which is preliminary data.</text>
</comment>
<proteinExistence type="predicted"/>
<dbReference type="Proteomes" id="UP001172457">
    <property type="component" value="Chromosome 6"/>
</dbReference>
<dbReference type="EMBL" id="JARYMX010000006">
    <property type="protein sequence ID" value="KAJ9546215.1"/>
    <property type="molecule type" value="Genomic_DNA"/>
</dbReference>
<evidence type="ECO:0000313" key="1">
    <source>
        <dbReference type="EMBL" id="KAJ9546215.1"/>
    </source>
</evidence>
<evidence type="ECO:0000313" key="2">
    <source>
        <dbReference type="Proteomes" id="UP001172457"/>
    </source>
</evidence>
<accession>A0AA38WBQ7</accession>
<reference evidence="1" key="1">
    <citation type="submission" date="2023-03" db="EMBL/GenBank/DDBJ databases">
        <title>Chromosome-scale reference genome and RAD-based genetic map of yellow starthistle (Centaurea solstitialis) reveal putative structural variation and QTLs associated with invader traits.</title>
        <authorList>
            <person name="Reatini B."/>
            <person name="Cang F.A."/>
            <person name="Jiang Q."/>
            <person name="Mckibben M.T.W."/>
            <person name="Barker M.S."/>
            <person name="Rieseberg L.H."/>
            <person name="Dlugosch K.M."/>
        </authorList>
    </citation>
    <scope>NUCLEOTIDE SEQUENCE</scope>
    <source>
        <strain evidence="1">CAN-66</strain>
        <tissue evidence="1">Leaf</tissue>
    </source>
</reference>
<keyword evidence="2" id="KW-1185">Reference proteome</keyword>
<protein>
    <submittedName>
        <fullName evidence="1">Uncharacterized protein</fullName>
    </submittedName>
</protein>
<name>A0AA38WBQ7_9ASTR</name>
<sequence length="80" mass="9054">MLSPDLLPASKISRTPSENRILPLGDHGLTLMASPYTQHTTYIYRSVFKCEPLFGCEREDSPERDTWQSDFCGLSFIQSA</sequence>
<organism evidence="1 2">
    <name type="scientific">Centaurea solstitialis</name>
    <name type="common">yellow star-thistle</name>
    <dbReference type="NCBI Taxonomy" id="347529"/>
    <lineage>
        <taxon>Eukaryota</taxon>
        <taxon>Viridiplantae</taxon>
        <taxon>Streptophyta</taxon>
        <taxon>Embryophyta</taxon>
        <taxon>Tracheophyta</taxon>
        <taxon>Spermatophyta</taxon>
        <taxon>Magnoliopsida</taxon>
        <taxon>eudicotyledons</taxon>
        <taxon>Gunneridae</taxon>
        <taxon>Pentapetalae</taxon>
        <taxon>asterids</taxon>
        <taxon>campanulids</taxon>
        <taxon>Asterales</taxon>
        <taxon>Asteraceae</taxon>
        <taxon>Carduoideae</taxon>
        <taxon>Cardueae</taxon>
        <taxon>Centaureinae</taxon>
        <taxon>Centaurea</taxon>
    </lineage>
</organism>
<gene>
    <name evidence="1" type="ORF">OSB04_025922</name>
</gene>